<evidence type="ECO:0000313" key="2">
    <source>
        <dbReference type="EMBL" id="PPE06315.1"/>
    </source>
</evidence>
<evidence type="ECO:0000313" key="3">
    <source>
        <dbReference type="Proteomes" id="UP000239785"/>
    </source>
</evidence>
<evidence type="ECO:0000256" key="1">
    <source>
        <dbReference type="SAM" id="Coils"/>
    </source>
</evidence>
<reference evidence="2 3" key="1">
    <citation type="submission" date="2017-11" db="EMBL/GenBank/DDBJ databases">
        <title>Genome sequence of Mesoplasma corruscae ELCA-2 (ATCC 49579).</title>
        <authorList>
            <person name="Lo W.-S."/>
            <person name="Kuo C.-H."/>
        </authorList>
    </citation>
    <scope>NUCLEOTIDE SEQUENCE [LARGE SCALE GENOMIC DNA]</scope>
    <source>
        <strain evidence="2 3">ELCA-2</strain>
    </source>
</reference>
<organism evidence="2 3">
    <name type="scientific">Mesoplasma corruscae</name>
    <dbReference type="NCBI Taxonomy" id="216874"/>
    <lineage>
        <taxon>Bacteria</taxon>
        <taxon>Bacillati</taxon>
        <taxon>Mycoplasmatota</taxon>
        <taxon>Mollicutes</taxon>
        <taxon>Entomoplasmatales</taxon>
        <taxon>Entomoplasmataceae</taxon>
        <taxon>Mesoplasma</taxon>
    </lineage>
</organism>
<protein>
    <submittedName>
        <fullName evidence="2">Uncharacterized protein</fullName>
    </submittedName>
</protein>
<name>A0A2S5RGR6_9MOLU</name>
<dbReference type="OrthoDB" id="391880at2"/>
<proteinExistence type="predicted"/>
<dbReference type="RefSeq" id="WP_104208144.1">
    <property type="nucleotide sequence ID" value="NZ_PHNF01000002.1"/>
</dbReference>
<dbReference type="Proteomes" id="UP000239785">
    <property type="component" value="Unassembled WGS sequence"/>
</dbReference>
<comment type="caution">
    <text evidence="2">The sequence shown here is derived from an EMBL/GenBank/DDBJ whole genome shotgun (WGS) entry which is preliminary data.</text>
</comment>
<feature type="coiled-coil region" evidence="1">
    <location>
        <begin position="91"/>
        <end position="124"/>
    </location>
</feature>
<gene>
    <name evidence="2" type="ORF">MCORR_v1c06200</name>
</gene>
<keyword evidence="1" id="KW-0175">Coiled coil</keyword>
<keyword evidence="3" id="KW-1185">Reference proteome</keyword>
<sequence>MRKVSLDLIKKINNYVLIQKVSNDAVLILINHEIKLYPHDIQEHIKKYIKYLLWLDDNQKDTKNAWDKYINRVEWLEEQNSKDSLPSQSNKSRMQRIVQDFEEQEKLLKQKRENNKRLESISKELWKDHISDQEDIQMAFEEVILSNGETFIATLIEESLVLDEGTNEDLNQTIIFDDELNTILTEDKLEDTKLEDIIQIAENENAVQDNASLDEMLLNNLMKESEELIEDQLEDLSKVETQSTDILTLDLLHELEKNDQKTSTFGKTFRALPIIDLEDEEQEEEFKQFSSNKSVDEILNEINLRLDNNNSELFRLNEDDVKDEDISTSDYFMFEDVISKDSSIEPEISYNQDLIDGNTIMIEEENQEESNEDFIIVDDYTSKTNLEELRSFEEEFSDIIIDKSQLVEEGFDSSLKTPEALANNNENILYNSNEKSLDNQNTTNDKVEFSLQAKTESLTENEIKKASIESQDYAEFELEQNALDTIISDSSSQILVDKEETYLTIRKYDDLPLEEFILNAEEKTLFETTSEDEETVDQSMFEDSTLQTFAENQNSTLGALEFLNQLEDKYSTLLEVDSEDINNTLQDSQEFKTKSTNTMEALDFLDKMNNKYSEILDEEEDLTEFLEEIE</sequence>
<accession>A0A2S5RGR6</accession>
<dbReference type="AlphaFoldDB" id="A0A2S5RGR6"/>
<dbReference type="EMBL" id="PHNF01000002">
    <property type="protein sequence ID" value="PPE06315.1"/>
    <property type="molecule type" value="Genomic_DNA"/>
</dbReference>